<comment type="caution">
    <text evidence="2">The sequence shown here is derived from an EMBL/GenBank/DDBJ whole genome shotgun (WGS) entry which is preliminary data.</text>
</comment>
<evidence type="ECO:0000313" key="3">
    <source>
        <dbReference type="Proteomes" id="UP000827986"/>
    </source>
</evidence>
<proteinExistence type="predicted"/>
<name>A0A9D3X0Y0_9SAUR</name>
<sequence length="134" mass="16026">MKEEQYFSQENPKDRTQRKNRDRLMNLNTYALPFSFDSPSKPRKCLVIFRKMFTPKMENDSLLSRRVCHHSLHSALRWEGKETNKKCQRNCLSKCCFFQARRIIDETFLVHNIRETGIRCLVMNPLNSETLKPK</sequence>
<protein>
    <submittedName>
        <fullName evidence="2">Uncharacterized protein</fullName>
    </submittedName>
</protein>
<accession>A0A9D3X0Y0</accession>
<evidence type="ECO:0000256" key="1">
    <source>
        <dbReference type="SAM" id="MobiDB-lite"/>
    </source>
</evidence>
<dbReference type="AlphaFoldDB" id="A0A9D3X0Y0"/>
<organism evidence="2 3">
    <name type="scientific">Mauremys mutica</name>
    <name type="common">yellowpond turtle</name>
    <dbReference type="NCBI Taxonomy" id="74926"/>
    <lineage>
        <taxon>Eukaryota</taxon>
        <taxon>Metazoa</taxon>
        <taxon>Chordata</taxon>
        <taxon>Craniata</taxon>
        <taxon>Vertebrata</taxon>
        <taxon>Euteleostomi</taxon>
        <taxon>Archelosauria</taxon>
        <taxon>Testudinata</taxon>
        <taxon>Testudines</taxon>
        <taxon>Cryptodira</taxon>
        <taxon>Durocryptodira</taxon>
        <taxon>Testudinoidea</taxon>
        <taxon>Geoemydidae</taxon>
        <taxon>Geoemydinae</taxon>
        <taxon>Mauremys</taxon>
    </lineage>
</organism>
<dbReference type="EMBL" id="JAHDVG010000483">
    <property type="protein sequence ID" value="KAH1170717.1"/>
    <property type="molecule type" value="Genomic_DNA"/>
</dbReference>
<evidence type="ECO:0000313" key="2">
    <source>
        <dbReference type="EMBL" id="KAH1170717.1"/>
    </source>
</evidence>
<keyword evidence="3" id="KW-1185">Reference proteome</keyword>
<gene>
    <name evidence="2" type="ORF">KIL84_006335</name>
</gene>
<reference evidence="2" key="1">
    <citation type="submission" date="2021-09" db="EMBL/GenBank/DDBJ databases">
        <title>The genome of Mauremys mutica provides insights into the evolution of semi-aquatic lifestyle.</title>
        <authorList>
            <person name="Gong S."/>
            <person name="Gao Y."/>
        </authorList>
    </citation>
    <scope>NUCLEOTIDE SEQUENCE</scope>
    <source>
        <strain evidence="2">MM-2020</strain>
        <tissue evidence="2">Muscle</tissue>
    </source>
</reference>
<feature type="region of interest" description="Disordered" evidence="1">
    <location>
        <begin position="1"/>
        <end position="20"/>
    </location>
</feature>
<dbReference type="Proteomes" id="UP000827986">
    <property type="component" value="Unassembled WGS sequence"/>
</dbReference>